<dbReference type="GO" id="GO:0050660">
    <property type="term" value="F:flavin adenine dinucleotide binding"/>
    <property type="evidence" value="ECO:0007669"/>
    <property type="project" value="InterPro"/>
</dbReference>
<keyword evidence="8" id="KW-1185">Reference proteome</keyword>
<keyword evidence="2" id="KW-0285">Flavoprotein</keyword>
<dbReference type="InterPro" id="IPR036188">
    <property type="entry name" value="FAD/NAD-bd_sf"/>
</dbReference>
<evidence type="ECO:0000313" key="7">
    <source>
        <dbReference type="EMBL" id="RFA36911.1"/>
    </source>
</evidence>
<keyword evidence="4" id="KW-0560">Oxidoreductase</keyword>
<dbReference type="PANTHER" id="PTHR46056:SF12">
    <property type="entry name" value="LONG-CHAIN-ALCOHOL OXIDASE"/>
    <property type="match status" value="1"/>
</dbReference>
<evidence type="ECO:0000259" key="5">
    <source>
        <dbReference type="Pfam" id="PF00732"/>
    </source>
</evidence>
<proteinExistence type="inferred from homology"/>
<dbReference type="AlphaFoldDB" id="A0A3E0WXM0"/>
<sequence length="424" mass="46713">MRSLYGQPAGSSVEDWPLDFAELEPFYFKAEQDLGVSGTVMPWERPDRPPRPFPPFAYYRTSERLKTGMDKLRIRSAPGPVAVASRTAGNRTACLHCGFCRSGCRIDAKYQADHTLIKDALATGRLTIIDNAMVFRINQGIQPRVATGVSFVDLRNGNTYSVKSRLLFVCNNPFEIPRLFLNSASPRHPNGLGNRFDNMGRHLLSHPGAVAVGVTDECMNGSIGYNMGNIVTLDFGTPRPRQRYYSGFVLEAINGAGAGVIAVDTYAHLFGSELKNTLRTYNQSLFVIAFCDGLPVRDNRVTVDPNALDEHGIPKAKIHYDWHPNDLKVLGAAKRALHLILKASGAHTVQLTEKPFEAHPGGSMRMGRSPRTSVTDPFGRVHELDNVYIGGAALFVTGSSVNPTQTLHALALRTADHVKRRFRL</sequence>
<comment type="caution">
    <text evidence="7">The sequence shown here is derived from an EMBL/GenBank/DDBJ whole genome shotgun (WGS) entry which is preliminary data.</text>
</comment>
<dbReference type="Pfam" id="PF05199">
    <property type="entry name" value="GMC_oxred_C"/>
    <property type="match status" value="1"/>
</dbReference>
<keyword evidence="3" id="KW-0274">FAD</keyword>
<comment type="similarity">
    <text evidence="1">Belongs to the GMC oxidoreductase family.</text>
</comment>
<dbReference type="InterPro" id="IPR007867">
    <property type="entry name" value="GMC_OxRtase_C"/>
</dbReference>
<evidence type="ECO:0008006" key="9">
    <source>
        <dbReference type="Google" id="ProtNLM"/>
    </source>
</evidence>
<dbReference type="Proteomes" id="UP000256763">
    <property type="component" value="Unassembled WGS sequence"/>
</dbReference>
<feature type="domain" description="Glucose-methanol-choline oxidoreductase C-terminal" evidence="6">
    <location>
        <begin position="295"/>
        <end position="411"/>
    </location>
</feature>
<feature type="domain" description="Glucose-methanol-choline oxidoreductase N-terminal" evidence="5">
    <location>
        <begin position="88"/>
        <end position="207"/>
    </location>
</feature>
<evidence type="ECO:0000313" key="8">
    <source>
        <dbReference type="Proteomes" id="UP000256763"/>
    </source>
</evidence>
<dbReference type="InterPro" id="IPR000172">
    <property type="entry name" value="GMC_OxRdtase_N"/>
</dbReference>
<protein>
    <recommendedName>
        <fullName evidence="9">Glucose-methanol-choline oxidoreductase C-terminal domain-containing protein</fullName>
    </recommendedName>
</protein>
<organism evidence="7 8">
    <name type="scientific">Alkalilimnicola ehrlichii</name>
    <dbReference type="NCBI Taxonomy" id="351052"/>
    <lineage>
        <taxon>Bacteria</taxon>
        <taxon>Pseudomonadati</taxon>
        <taxon>Pseudomonadota</taxon>
        <taxon>Gammaproteobacteria</taxon>
        <taxon>Chromatiales</taxon>
        <taxon>Ectothiorhodospiraceae</taxon>
        <taxon>Alkalilimnicola</taxon>
    </lineage>
</organism>
<gene>
    <name evidence="7" type="ORF">CAL65_10405</name>
</gene>
<evidence type="ECO:0000256" key="2">
    <source>
        <dbReference type="ARBA" id="ARBA00022630"/>
    </source>
</evidence>
<dbReference type="EMBL" id="NFZW01000008">
    <property type="protein sequence ID" value="RFA36911.1"/>
    <property type="molecule type" value="Genomic_DNA"/>
</dbReference>
<dbReference type="SUPFAM" id="SSF54373">
    <property type="entry name" value="FAD-linked reductases, C-terminal domain"/>
    <property type="match status" value="1"/>
</dbReference>
<dbReference type="GO" id="GO:0016614">
    <property type="term" value="F:oxidoreductase activity, acting on CH-OH group of donors"/>
    <property type="evidence" value="ECO:0007669"/>
    <property type="project" value="InterPro"/>
</dbReference>
<name>A0A3E0WXM0_9GAMM</name>
<accession>A0A3E0WXM0</accession>
<evidence type="ECO:0000259" key="6">
    <source>
        <dbReference type="Pfam" id="PF05199"/>
    </source>
</evidence>
<evidence type="ECO:0000256" key="1">
    <source>
        <dbReference type="ARBA" id="ARBA00010790"/>
    </source>
</evidence>
<dbReference type="PANTHER" id="PTHR46056">
    <property type="entry name" value="LONG-CHAIN-ALCOHOL OXIDASE"/>
    <property type="match status" value="1"/>
</dbReference>
<evidence type="ECO:0000256" key="3">
    <source>
        <dbReference type="ARBA" id="ARBA00022827"/>
    </source>
</evidence>
<reference evidence="8" key="1">
    <citation type="submission" date="2017-05" db="EMBL/GenBank/DDBJ databases">
        <authorList>
            <person name="Sharma S."/>
            <person name="Sidhu C."/>
            <person name="Pinnaka A.K."/>
        </authorList>
    </citation>
    <scope>NUCLEOTIDE SEQUENCE [LARGE SCALE GENOMIC DNA]</scope>
    <source>
        <strain evidence="8">AK93</strain>
    </source>
</reference>
<dbReference type="Pfam" id="PF00732">
    <property type="entry name" value="GMC_oxred_N"/>
    <property type="match status" value="1"/>
</dbReference>
<dbReference type="Gene3D" id="3.50.50.60">
    <property type="entry name" value="FAD/NAD(P)-binding domain"/>
    <property type="match status" value="1"/>
</dbReference>
<dbReference type="SUPFAM" id="SSF51905">
    <property type="entry name" value="FAD/NAD(P)-binding domain"/>
    <property type="match status" value="1"/>
</dbReference>
<evidence type="ECO:0000256" key="4">
    <source>
        <dbReference type="ARBA" id="ARBA00023002"/>
    </source>
</evidence>